<proteinExistence type="inferred from homology"/>
<accession>A0AAW0GHK9</accession>
<dbReference type="SUPFAM" id="SSF52540">
    <property type="entry name" value="P-loop containing nucleoside triphosphate hydrolases"/>
    <property type="match status" value="1"/>
</dbReference>
<dbReference type="GO" id="GO:0033314">
    <property type="term" value="P:mitotic DNA replication checkpoint signaling"/>
    <property type="evidence" value="ECO:0007669"/>
    <property type="project" value="TreeGrafter"/>
</dbReference>
<dbReference type="GO" id="GO:0005524">
    <property type="term" value="F:ATP binding"/>
    <property type="evidence" value="ECO:0007669"/>
    <property type="project" value="UniProtKB-KW"/>
</dbReference>
<dbReference type="InterPro" id="IPR003593">
    <property type="entry name" value="AAA+_ATPase"/>
</dbReference>
<feature type="compositionally biased region" description="Low complexity" evidence="8">
    <location>
        <begin position="33"/>
        <end position="62"/>
    </location>
</feature>
<evidence type="ECO:0000256" key="4">
    <source>
        <dbReference type="ARBA" id="ARBA00022763"/>
    </source>
</evidence>
<evidence type="ECO:0000256" key="2">
    <source>
        <dbReference type="ARBA" id="ARBA00006168"/>
    </source>
</evidence>
<gene>
    <name evidence="10" type="ORF">QCA50_007204</name>
</gene>
<keyword evidence="5" id="KW-0067">ATP-binding</keyword>
<keyword evidence="7" id="KW-0131">Cell cycle</keyword>
<evidence type="ECO:0000256" key="8">
    <source>
        <dbReference type="SAM" id="MobiDB-lite"/>
    </source>
</evidence>
<evidence type="ECO:0000256" key="1">
    <source>
        <dbReference type="ARBA" id="ARBA00004123"/>
    </source>
</evidence>
<feature type="region of interest" description="Disordered" evidence="8">
    <location>
        <begin position="1"/>
        <end position="74"/>
    </location>
</feature>
<feature type="compositionally biased region" description="Acidic residues" evidence="8">
    <location>
        <begin position="679"/>
        <end position="689"/>
    </location>
</feature>
<feature type="region of interest" description="Disordered" evidence="8">
    <location>
        <begin position="659"/>
        <end position="689"/>
    </location>
</feature>
<dbReference type="Pfam" id="PF03215">
    <property type="entry name" value="Rad17"/>
    <property type="match status" value="1"/>
</dbReference>
<dbReference type="GO" id="GO:0003689">
    <property type="term" value="F:DNA clamp loader activity"/>
    <property type="evidence" value="ECO:0007669"/>
    <property type="project" value="TreeGrafter"/>
</dbReference>
<sequence length="689" mass="76936">MSSGSQKKAKSHTVRKLSAPIPPGEPSAKRLRPLSSLGRLPIIDLTKTSQRSVSTTQTSTKSARPKGKAKEETPVATMPDNVPIETYDQMWIDLHVPTTEETLAVHKRKVQDVRQWLLEALEGGPSGKLRKYRRILALTGPAGTGKTATIRILARELNVEILEWRNGIDDTFRRDSLSEDAHSDDDWMEYEGLSEKFRNFLTRAAKCHSVLGLGSTVGSTSTSTIRGDSKRRIVVLEDLPNILHLPTRDAFHAALEGVVNDYASLSSPIVVVISDAGLRGEGNIDDIGTSSWKGKSRDTVDIRTVLPQNLVRSPYVTQIEFNPIAPTLMRRALQHILACQFPAKTSLTPSKEVLDFIVESSNGDIRSAIMALQFATTSTSSIDGLDSRKGKGRTRKAAPSRALMEVVTRREQSLALFHLIGKLLYNKRKGDPPSSSASAKDKQRDKDFDTCLKDPLKLPSHLQHHDRKSSRVDVETLYADSPVDSGLLALYLHQNYTQYCDDLDQCSDVMDSLSWSDLGETDSWQGNPYRFHLISLGTLHSLPSPVTRRNQKNYKPEFFDVLKRSRDCEDGIRDTHQWIRKDEYGRAGGWTPSKVALELGAVVKARSQRRIDVKHHTPPPSSRLFSHLQFTKEGVGRLELANGDDFNPDIALLEDEYSHHTPQTPDDQRHPGSTPGGWLEDDDIEDYDF</sequence>
<keyword evidence="3" id="KW-0547">Nucleotide-binding</keyword>
<evidence type="ECO:0000256" key="7">
    <source>
        <dbReference type="ARBA" id="ARBA00023306"/>
    </source>
</evidence>
<evidence type="ECO:0000256" key="5">
    <source>
        <dbReference type="ARBA" id="ARBA00022840"/>
    </source>
</evidence>
<dbReference type="SMART" id="SM00382">
    <property type="entry name" value="AAA"/>
    <property type="match status" value="1"/>
</dbReference>
<dbReference type="PANTHER" id="PTHR12172:SF0">
    <property type="entry name" value="CELL CYCLE CHECKPOINT PROTEIN RAD17"/>
    <property type="match status" value="1"/>
</dbReference>
<dbReference type="Proteomes" id="UP001385951">
    <property type="component" value="Unassembled WGS sequence"/>
</dbReference>
<dbReference type="GO" id="GO:0006281">
    <property type="term" value="P:DNA repair"/>
    <property type="evidence" value="ECO:0007669"/>
    <property type="project" value="InterPro"/>
</dbReference>
<evidence type="ECO:0000313" key="10">
    <source>
        <dbReference type="EMBL" id="KAK7689412.1"/>
    </source>
</evidence>
<comment type="similarity">
    <text evidence="2">Belongs to the rad17/RAD24 family.</text>
</comment>
<dbReference type="PANTHER" id="PTHR12172">
    <property type="entry name" value="CELL CYCLE CHECKPOINT PROTEIN RAD17"/>
    <property type="match status" value="1"/>
</dbReference>
<dbReference type="InterPro" id="IPR004582">
    <property type="entry name" value="Checkpoint_prot_Rad17_Rad24"/>
</dbReference>
<evidence type="ECO:0000313" key="11">
    <source>
        <dbReference type="Proteomes" id="UP001385951"/>
    </source>
</evidence>
<keyword evidence="4" id="KW-0227">DNA damage</keyword>
<dbReference type="GO" id="GO:0005634">
    <property type="term" value="C:nucleus"/>
    <property type="evidence" value="ECO:0007669"/>
    <property type="project" value="UniProtKB-SubCell"/>
</dbReference>
<dbReference type="InterPro" id="IPR057927">
    <property type="entry name" value="RAD24-like_helical"/>
</dbReference>
<dbReference type="Gene3D" id="3.40.50.300">
    <property type="entry name" value="P-loop containing nucleotide triphosphate hydrolases"/>
    <property type="match status" value="1"/>
</dbReference>
<evidence type="ECO:0000256" key="3">
    <source>
        <dbReference type="ARBA" id="ARBA00022741"/>
    </source>
</evidence>
<comment type="subcellular location">
    <subcellularLocation>
        <location evidence="1">Nucleus</location>
    </subcellularLocation>
</comment>
<comment type="caution">
    <text evidence="10">The sequence shown here is derived from an EMBL/GenBank/DDBJ whole genome shotgun (WGS) entry which is preliminary data.</text>
</comment>
<organism evidence="10 11">
    <name type="scientific">Cerrena zonata</name>
    <dbReference type="NCBI Taxonomy" id="2478898"/>
    <lineage>
        <taxon>Eukaryota</taxon>
        <taxon>Fungi</taxon>
        <taxon>Dikarya</taxon>
        <taxon>Basidiomycota</taxon>
        <taxon>Agaricomycotina</taxon>
        <taxon>Agaricomycetes</taxon>
        <taxon>Polyporales</taxon>
        <taxon>Cerrenaceae</taxon>
        <taxon>Cerrena</taxon>
    </lineage>
</organism>
<dbReference type="InterPro" id="IPR027417">
    <property type="entry name" value="P-loop_NTPase"/>
</dbReference>
<dbReference type="EMBL" id="JASBNA010000008">
    <property type="protein sequence ID" value="KAK7689412.1"/>
    <property type="molecule type" value="Genomic_DNA"/>
</dbReference>
<dbReference type="GO" id="GO:0003682">
    <property type="term" value="F:chromatin binding"/>
    <property type="evidence" value="ECO:0007669"/>
    <property type="project" value="TreeGrafter"/>
</dbReference>
<protein>
    <recommendedName>
        <fullName evidence="9">AAA+ ATPase domain-containing protein</fullName>
    </recommendedName>
</protein>
<reference evidence="10 11" key="1">
    <citation type="submission" date="2022-09" db="EMBL/GenBank/DDBJ databases">
        <authorList>
            <person name="Palmer J.M."/>
        </authorList>
    </citation>
    <scope>NUCLEOTIDE SEQUENCE [LARGE SCALE GENOMIC DNA]</scope>
    <source>
        <strain evidence="10 11">DSM 7382</strain>
    </source>
</reference>
<dbReference type="Pfam" id="PF25812">
    <property type="entry name" value="RAD24_helical"/>
    <property type="match status" value="1"/>
</dbReference>
<evidence type="ECO:0000259" key="9">
    <source>
        <dbReference type="SMART" id="SM00382"/>
    </source>
</evidence>
<dbReference type="AlphaFoldDB" id="A0AAW0GHK9"/>
<keyword evidence="11" id="KW-1185">Reference proteome</keyword>
<feature type="domain" description="AAA+ ATPase" evidence="9">
    <location>
        <begin position="132"/>
        <end position="306"/>
    </location>
</feature>
<dbReference type="GO" id="GO:0000077">
    <property type="term" value="P:DNA damage checkpoint signaling"/>
    <property type="evidence" value="ECO:0007669"/>
    <property type="project" value="TreeGrafter"/>
</dbReference>
<name>A0AAW0GHK9_9APHY</name>
<evidence type="ECO:0000256" key="6">
    <source>
        <dbReference type="ARBA" id="ARBA00023242"/>
    </source>
</evidence>
<dbReference type="Gene3D" id="1.10.8.60">
    <property type="match status" value="1"/>
</dbReference>
<keyword evidence="6" id="KW-0539">Nucleus</keyword>